<proteinExistence type="predicted"/>
<evidence type="ECO:0008006" key="3">
    <source>
        <dbReference type="Google" id="ProtNLM"/>
    </source>
</evidence>
<keyword evidence="2" id="KW-1185">Reference proteome</keyword>
<protein>
    <recommendedName>
        <fullName evidence="3">THUMP domain-containing protein</fullName>
    </recommendedName>
</protein>
<dbReference type="Proteomes" id="UP001299068">
    <property type="component" value="Unassembled WGS sequence"/>
</dbReference>
<dbReference type="EMBL" id="JAIKTU010000004">
    <property type="protein sequence ID" value="MBY0754843.1"/>
    <property type="molecule type" value="Genomic_DNA"/>
</dbReference>
<evidence type="ECO:0000313" key="1">
    <source>
        <dbReference type="EMBL" id="MBY0754843.1"/>
    </source>
</evidence>
<evidence type="ECO:0000313" key="2">
    <source>
        <dbReference type="Proteomes" id="UP001299068"/>
    </source>
</evidence>
<reference evidence="1 2" key="1">
    <citation type="journal article" date="2021" name="Cell Host Microbe">
        <title>in vivo commensal control of Clostridioides difficile virulence.</title>
        <authorList>
            <person name="Girinathan B.P."/>
            <person name="Dibenedetto N."/>
            <person name="Worley J.N."/>
            <person name="Peltier J."/>
            <person name="Arrieta-Ortiz M.L."/>
            <person name="Rupa Christinal Immanuel S."/>
            <person name="Lavin R."/>
            <person name="Delaney M.L."/>
            <person name="Cummins C."/>
            <person name="Hoffmann M."/>
            <person name="Luo Y."/>
            <person name="Gonzalez-Escalona N."/>
            <person name="Allard M."/>
            <person name="Onderdonk A.B."/>
            <person name="Gerber G.K."/>
            <person name="Sonenshein A.L."/>
            <person name="Baliga N."/>
            <person name="Dupuy B."/>
            <person name="Bry L."/>
        </authorList>
    </citation>
    <scope>NUCLEOTIDE SEQUENCE [LARGE SCALE GENOMIC DNA]</scope>
    <source>
        <strain evidence="1 2">DSM 599</strain>
    </source>
</reference>
<organism evidence="1 2">
    <name type="scientific">Clostridium sardiniense</name>
    <name type="common">Clostridium absonum</name>
    <dbReference type="NCBI Taxonomy" id="29369"/>
    <lineage>
        <taxon>Bacteria</taxon>
        <taxon>Bacillati</taxon>
        <taxon>Bacillota</taxon>
        <taxon>Clostridia</taxon>
        <taxon>Eubacteriales</taxon>
        <taxon>Clostridiaceae</taxon>
        <taxon>Clostridium</taxon>
    </lineage>
</organism>
<dbReference type="RefSeq" id="WP_221859722.1">
    <property type="nucleotide sequence ID" value="NZ_JAIKTU010000004.1"/>
</dbReference>
<accession>A0ABS7KVK4</accession>
<gene>
    <name evidence="1" type="ORF">K5V21_05175</name>
</gene>
<comment type="caution">
    <text evidence="1">The sequence shown here is derived from an EMBL/GenBank/DDBJ whole genome shotgun (WGS) entry which is preliminary data.</text>
</comment>
<name>A0ABS7KVK4_CLOSR</name>
<sequence>MIKSKKEILIFKNKYKYGEEILGIEDIKSEVIKSRNSKFLILDEEIYIKEYNKTKITDIKILIENEIKQEFSSDDYLIHFSVDYKNKKTLIYAIKGGVKILPFLDYIKKIEVNPIQFLILKYVRKKIRKQNFESIIEIEGKYYYIKVRNNRIIRNLVAISKDEIEKIDNVVFGKFEFPFKSKNLIIGEK</sequence>